<accession>A0A6L9QV92</accession>
<feature type="compositionally biased region" description="Pro residues" evidence="6">
    <location>
        <begin position="319"/>
        <end position="333"/>
    </location>
</feature>
<dbReference type="GO" id="GO:0000160">
    <property type="term" value="P:phosphorelay signal transduction system"/>
    <property type="evidence" value="ECO:0007669"/>
    <property type="project" value="InterPro"/>
</dbReference>
<feature type="region of interest" description="Disordered" evidence="6">
    <location>
        <begin position="303"/>
        <end position="370"/>
    </location>
</feature>
<keyword evidence="7" id="KW-0812">Transmembrane</keyword>
<comment type="similarity">
    <text evidence="1">Belongs to the AfsR/DnrI/RedD regulatory family.</text>
</comment>
<keyword evidence="3 5" id="KW-0238">DNA-binding</keyword>
<dbReference type="SUPFAM" id="SSF48452">
    <property type="entry name" value="TPR-like"/>
    <property type="match status" value="1"/>
</dbReference>
<dbReference type="GO" id="GO:0006355">
    <property type="term" value="P:regulation of DNA-templated transcription"/>
    <property type="evidence" value="ECO:0007669"/>
    <property type="project" value="InterPro"/>
</dbReference>
<reference evidence="9 10" key="1">
    <citation type="submission" date="2020-01" db="EMBL/GenBank/DDBJ databases">
        <title>Insect and environment-associated Actinomycetes.</title>
        <authorList>
            <person name="Currrie C."/>
            <person name="Chevrette M."/>
            <person name="Carlson C."/>
            <person name="Stubbendieck R."/>
            <person name="Wendt-Pienkowski E."/>
        </authorList>
    </citation>
    <scope>NUCLEOTIDE SEQUENCE [LARGE SCALE GENOMIC DNA]</scope>
    <source>
        <strain evidence="9 10">SID10258</strain>
    </source>
</reference>
<dbReference type="SUPFAM" id="SSF47781">
    <property type="entry name" value="RuvA domain 2-like"/>
    <property type="match status" value="1"/>
</dbReference>
<dbReference type="InterPro" id="IPR036388">
    <property type="entry name" value="WH-like_DNA-bd_sf"/>
</dbReference>
<feature type="domain" description="OmpR/PhoB-type" evidence="8">
    <location>
        <begin position="1"/>
        <end position="107"/>
    </location>
</feature>
<dbReference type="PANTHER" id="PTHR35807:SF1">
    <property type="entry name" value="TRANSCRIPTIONAL REGULATOR REDD"/>
    <property type="match status" value="1"/>
</dbReference>
<dbReference type="GO" id="GO:0003677">
    <property type="term" value="F:DNA binding"/>
    <property type="evidence" value="ECO:0007669"/>
    <property type="project" value="UniProtKB-UniRule"/>
</dbReference>
<dbReference type="InterPro" id="IPR011990">
    <property type="entry name" value="TPR-like_helical_dom_sf"/>
</dbReference>
<keyword evidence="7" id="KW-0472">Membrane</keyword>
<proteinExistence type="inferred from homology"/>
<evidence type="ECO:0000313" key="9">
    <source>
        <dbReference type="EMBL" id="NEA29460.1"/>
    </source>
</evidence>
<feature type="DNA-binding region" description="OmpR/PhoB-type" evidence="5">
    <location>
        <begin position="1"/>
        <end position="107"/>
    </location>
</feature>
<dbReference type="Pfam" id="PF03704">
    <property type="entry name" value="BTAD"/>
    <property type="match status" value="1"/>
</dbReference>
<keyword evidence="7" id="KW-1133">Transmembrane helix</keyword>
<dbReference type="InterPro" id="IPR001867">
    <property type="entry name" value="OmpR/PhoB-type_DNA-bd"/>
</dbReference>
<dbReference type="SUPFAM" id="SSF46894">
    <property type="entry name" value="C-terminal effector domain of the bipartite response regulators"/>
    <property type="match status" value="1"/>
</dbReference>
<name>A0A6L9QV92_9ACTN</name>
<evidence type="ECO:0000256" key="1">
    <source>
        <dbReference type="ARBA" id="ARBA00005820"/>
    </source>
</evidence>
<protein>
    <submittedName>
        <fullName evidence="9">Transcriptional regulator</fullName>
    </submittedName>
</protein>
<gene>
    <name evidence="9" type="ORF">G3I70_44215</name>
</gene>
<evidence type="ECO:0000256" key="3">
    <source>
        <dbReference type="ARBA" id="ARBA00023125"/>
    </source>
</evidence>
<dbReference type="Gene3D" id="1.10.10.10">
    <property type="entry name" value="Winged helix-like DNA-binding domain superfamily/Winged helix DNA-binding domain"/>
    <property type="match status" value="1"/>
</dbReference>
<dbReference type="InterPro" id="IPR005158">
    <property type="entry name" value="BTAD"/>
</dbReference>
<dbReference type="Pfam" id="PF12836">
    <property type="entry name" value="HHH_3"/>
    <property type="match status" value="1"/>
</dbReference>
<dbReference type="RefSeq" id="WP_163064156.1">
    <property type="nucleotide sequence ID" value="NZ_JAAGLI010001190.1"/>
</dbReference>
<dbReference type="SMART" id="SM00862">
    <property type="entry name" value="Trans_reg_C"/>
    <property type="match status" value="1"/>
</dbReference>
<evidence type="ECO:0000259" key="8">
    <source>
        <dbReference type="PROSITE" id="PS51755"/>
    </source>
</evidence>
<evidence type="ECO:0000256" key="5">
    <source>
        <dbReference type="PROSITE-ProRule" id="PRU01091"/>
    </source>
</evidence>
<organism evidence="9 10">
    <name type="scientific">Actinomadura bangladeshensis</name>
    <dbReference type="NCBI Taxonomy" id="453573"/>
    <lineage>
        <taxon>Bacteria</taxon>
        <taxon>Bacillati</taxon>
        <taxon>Actinomycetota</taxon>
        <taxon>Actinomycetes</taxon>
        <taxon>Streptosporangiales</taxon>
        <taxon>Thermomonosporaceae</taxon>
        <taxon>Actinomadura</taxon>
    </lineage>
</organism>
<sequence length="674" mass="71212">MVALSGEGSSPRFEILGRPAAWRDGRELDLGPGKQRAVLAVLLLKPRRPVPTASIVAAVWGDDPPDNGANVVQKYVAGLRRVLEPDRSPRTPGRLLALTAGGYALHVPPEGLDTEVFQARVKAAQAIEDAAQTEEMLREALAMWRGPALAGLNGAFFDAARNRLEEMRAAALEACAEAGLESGQHARLVPELLRLVTEFPLREGFRYLLMLALYRCGRQAEALTAYRDARDFFADEFGVEPGERLRDLHVGILRSDPALKWPPQDEPTNHAVAQPANHSVTQPANHAVTQPANHAVAHPVNHAVDHPSNHAAGDSTDSPAPPEPASAPAPPQAPASVPGPASAPGPDVAPAPPRLVPPVVPPDPSLGPAWPGVTATPPTAPAWGTATPDFPAWGAVAPDPPFAPAWSAAPPAPVWGAIAADPPTAGLLHDVPPVMDPAAPLHVSTWAPPPGRRVPWPLRAVLLCIPVLSFGLATWAVMTYYAVRRRSRLLTLAAVGYLALSLLFLVGATAGDPDQSSPWDGPIFIALLVTMFGAAVHLALLTADPQPPAAHQGGAPVPDVRLIERRVRREQARSLAAHHPAIAHRLGIGRPDLPSTFDDGGLVDVNSAPEHVLAMLPGLDASQAKLIVLARSAHGPLASVDDLATRRILPYQALHTLRETMIALPPLPETEPAT</sequence>
<dbReference type="PANTHER" id="PTHR35807">
    <property type="entry name" value="TRANSCRIPTIONAL REGULATOR REDD-RELATED"/>
    <property type="match status" value="1"/>
</dbReference>
<dbReference type="CDD" id="cd15831">
    <property type="entry name" value="BTAD"/>
    <property type="match status" value="1"/>
</dbReference>
<feature type="compositionally biased region" description="Pro residues" evidence="6">
    <location>
        <begin position="341"/>
        <end position="365"/>
    </location>
</feature>
<evidence type="ECO:0000256" key="2">
    <source>
        <dbReference type="ARBA" id="ARBA00023015"/>
    </source>
</evidence>
<dbReference type="AlphaFoldDB" id="A0A6L9QV92"/>
<feature type="transmembrane region" description="Helical" evidence="7">
    <location>
        <begin position="489"/>
        <end position="511"/>
    </location>
</feature>
<dbReference type="InterPro" id="IPR051677">
    <property type="entry name" value="AfsR-DnrI-RedD_regulator"/>
</dbReference>
<dbReference type="PROSITE" id="PS51755">
    <property type="entry name" value="OMPR_PHOB"/>
    <property type="match status" value="1"/>
</dbReference>
<evidence type="ECO:0000256" key="4">
    <source>
        <dbReference type="ARBA" id="ARBA00023163"/>
    </source>
</evidence>
<evidence type="ECO:0000256" key="7">
    <source>
        <dbReference type="SAM" id="Phobius"/>
    </source>
</evidence>
<evidence type="ECO:0000313" key="10">
    <source>
        <dbReference type="Proteomes" id="UP000475532"/>
    </source>
</evidence>
<dbReference type="Gene3D" id="1.25.40.10">
    <property type="entry name" value="Tetratricopeptide repeat domain"/>
    <property type="match status" value="1"/>
</dbReference>
<dbReference type="SMART" id="SM01043">
    <property type="entry name" value="BTAD"/>
    <property type="match status" value="1"/>
</dbReference>
<evidence type="ECO:0000256" key="6">
    <source>
        <dbReference type="SAM" id="MobiDB-lite"/>
    </source>
</evidence>
<keyword evidence="4" id="KW-0804">Transcription</keyword>
<dbReference type="Proteomes" id="UP000475532">
    <property type="component" value="Unassembled WGS sequence"/>
</dbReference>
<keyword evidence="2" id="KW-0805">Transcription regulation</keyword>
<feature type="transmembrane region" description="Helical" evidence="7">
    <location>
        <begin position="523"/>
        <end position="543"/>
    </location>
</feature>
<comment type="caution">
    <text evidence="9">The sequence shown here is derived from an EMBL/GenBank/DDBJ whole genome shotgun (WGS) entry which is preliminary data.</text>
</comment>
<dbReference type="Pfam" id="PF00486">
    <property type="entry name" value="Trans_reg_C"/>
    <property type="match status" value="1"/>
</dbReference>
<dbReference type="Gene3D" id="1.10.150.280">
    <property type="entry name" value="AF1531-like domain"/>
    <property type="match status" value="1"/>
</dbReference>
<dbReference type="EMBL" id="JAAGLI010001190">
    <property type="protein sequence ID" value="NEA29460.1"/>
    <property type="molecule type" value="Genomic_DNA"/>
</dbReference>
<feature type="transmembrane region" description="Helical" evidence="7">
    <location>
        <begin position="456"/>
        <end position="477"/>
    </location>
</feature>
<dbReference type="InterPro" id="IPR010994">
    <property type="entry name" value="RuvA_2-like"/>
</dbReference>
<dbReference type="InterPro" id="IPR016032">
    <property type="entry name" value="Sig_transdc_resp-reg_C-effctor"/>
</dbReference>